<reference evidence="2" key="3">
    <citation type="submission" date="2015-02" db="UniProtKB">
        <authorList>
            <consortium name="EnsemblProtists"/>
        </authorList>
    </citation>
    <scope>IDENTIFICATION</scope>
    <source>
        <strain evidence="2">DAOM BR144</strain>
    </source>
</reference>
<keyword evidence="3" id="KW-1185">Reference proteome</keyword>
<dbReference type="Proteomes" id="UP000019132">
    <property type="component" value="Unassembled WGS sequence"/>
</dbReference>
<dbReference type="PROSITE" id="PS50195">
    <property type="entry name" value="PX"/>
    <property type="match status" value="1"/>
</dbReference>
<feature type="domain" description="PX" evidence="1">
    <location>
        <begin position="1"/>
        <end position="92"/>
    </location>
</feature>
<dbReference type="InterPro" id="IPR001683">
    <property type="entry name" value="PX_dom"/>
</dbReference>
<proteinExistence type="predicted"/>
<dbReference type="SUPFAM" id="SSF64268">
    <property type="entry name" value="PX domain"/>
    <property type="match status" value="1"/>
</dbReference>
<dbReference type="InParanoid" id="K3XBM9"/>
<dbReference type="eggNOG" id="ENOG502S42S">
    <property type="taxonomic scope" value="Eukaryota"/>
</dbReference>
<accession>K3XBM9</accession>
<dbReference type="EnsemblProtists" id="PYU1_T014628">
    <property type="protein sequence ID" value="PYU1_T014628"/>
    <property type="gene ID" value="PYU1_G014597"/>
</dbReference>
<evidence type="ECO:0000313" key="2">
    <source>
        <dbReference type="EnsemblProtists" id="PYU1_T014628"/>
    </source>
</evidence>
<dbReference type="VEuPathDB" id="FungiDB:PYU1_G014597"/>
<dbReference type="HOGENOM" id="CLU_2418046_0_0_1"/>
<dbReference type="Pfam" id="PF00787">
    <property type="entry name" value="PX"/>
    <property type="match status" value="1"/>
</dbReference>
<protein>
    <recommendedName>
        <fullName evidence="1">PX domain-containing protein</fullName>
    </recommendedName>
</protein>
<reference evidence="3" key="1">
    <citation type="journal article" date="2010" name="Genome Biol.">
        <title>Genome sequence of the necrotrophic plant pathogen Pythium ultimum reveals original pathogenicity mechanisms and effector repertoire.</title>
        <authorList>
            <person name="Levesque C.A."/>
            <person name="Brouwer H."/>
            <person name="Cano L."/>
            <person name="Hamilton J.P."/>
            <person name="Holt C."/>
            <person name="Huitema E."/>
            <person name="Raffaele S."/>
            <person name="Robideau G.P."/>
            <person name="Thines M."/>
            <person name="Win J."/>
            <person name="Zerillo M.M."/>
            <person name="Beakes G.W."/>
            <person name="Boore J.L."/>
            <person name="Busam D."/>
            <person name="Dumas B."/>
            <person name="Ferriera S."/>
            <person name="Fuerstenberg S.I."/>
            <person name="Gachon C.M."/>
            <person name="Gaulin E."/>
            <person name="Govers F."/>
            <person name="Grenville-Briggs L."/>
            <person name="Horner N."/>
            <person name="Hostetler J."/>
            <person name="Jiang R.H."/>
            <person name="Johnson J."/>
            <person name="Krajaejun T."/>
            <person name="Lin H."/>
            <person name="Meijer H.J."/>
            <person name="Moore B."/>
            <person name="Morris P."/>
            <person name="Phuntmart V."/>
            <person name="Puiu D."/>
            <person name="Shetty J."/>
            <person name="Stajich J.E."/>
            <person name="Tripathy S."/>
            <person name="Wawra S."/>
            <person name="van West P."/>
            <person name="Whitty B.R."/>
            <person name="Coutinho P.M."/>
            <person name="Henrissat B."/>
            <person name="Martin F."/>
            <person name="Thomas P.D."/>
            <person name="Tyler B.M."/>
            <person name="De Vries R.P."/>
            <person name="Kamoun S."/>
            <person name="Yandell M."/>
            <person name="Tisserat N."/>
            <person name="Buell C.R."/>
        </authorList>
    </citation>
    <scope>NUCLEOTIDE SEQUENCE</scope>
    <source>
        <strain evidence="3">DAOM:BR144</strain>
    </source>
</reference>
<dbReference type="OMA" id="NIPATHD"/>
<reference evidence="3" key="2">
    <citation type="submission" date="2010-04" db="EMBL/GenBank/DDBJ databases">
        <authorList>
            <person name="Buell R."/>
            <person name="Hamilton J."/>
            <person name="Hostetler J."/>
        </authorList>
    </citation>
    <scope>NUCLEOTIDE SEQUENCE [LARGE SCALE GENOMIC DNA]</scope>
    <source>
        <strain evidence="3">DAOM:BR144</strain>
    </source>
</reference>
<evidence type="ECO:0000259" key="1">
    <source>
        <dbReference type="PROSITE" id="PS50195"/>
    </source>
</evidence>
<dbReference type="AlphaFoldDB" id="K3XBM9"/>
<dbReference type="InterPro" id="IPR036871">
    <property type="entry name" value="PX_dom_sf"/>
</dbReference>
<dbReference type="GO" id="GO:0035091">
    <property type="term" value="F:phosphatidylinositol binding"/>
    <property type="evidence" value="ECO:0007669"/>
    <property type="project" value="InterPro"/>
</dbReference>
<dbReference type="EMBL" id="GL376576">
    <property type="status" value="NOT_ANNOTATED_CDS"/>
    <property type="molecule type" value="Genomic_DNA"/>
</dbReference>
<dbReference type="Gene3D" id="3.30.1520.10">
    <property type="entry name" value="Phox-like domain"/>
    <property type="match status" value="1"/>
</dbReference>
<sequence>MADGKSAHLPAPVCKRYTEFSLMHTKLRTSGLPHAENLPALPSKGGMFTFLRGRQNKKVIEQREHQFAQIVEFISHHRELATSVIFQSFVSS</sequence>
<organism evidence="2 3">
    <name type="scientific">Globisporangium ultimum (strain ATCC 200006 / CBS 805.95 / DAOM BR144)</name>
    <name type="common">Pythium ultimum</name>
    <dbReference type="NCBI Taxonomy" id="431595"/>
    <lineage>
        <taxon>Eukaryota</taxon>
        <taxon>Sar</taxon>
        <taxon>Stramenopiles</taxon>
        <taxon>Oomycota</taxon>
        <taxon>Peronosporomycetes</taxon>
        <taxon>Pythiales</taxon>
        <taxon>Pythiaceae</taxon>
        <taxon>Globisporangium</taxon>
    </lineage>
</organism>
<name>K3XBM9_GLOUD</name>
<evidence type="ECO:0000313" key="3">
    <source>
        <dbReference type="Proteomes" id="UP000019132"/>
    </source>
</evidence>